<accession>A0A3E2GZK5</accession>
<organism evidence="2 3">
    <name type="scientific">Scytalidium lignicola</name>
    <name type="common">Hyphomycete</name>
    <dbReference type="NCBI Taxonomy" id="5539"/>
    <lineage>
        <taxon>Eukaryota</taxon>
        <taxon>Fungi</taxon>
        <taxon>Dikarya</taxon>
        <taxon>Ascomycota</taxon>
        <taxon>Pezizomycotina</taxon>
        <taxon>Leotiomycetes</taxon>
        <taxon>Leotiomycetes incertae sedis</taxon>
        <taxon>Scytalidium</taxon>
    </lineage>
</organism>
<gene>
    <name evidence="2" type="ORF">B7463_g10174</name>
</gene>
<evidence type="ECO:0000256" key="1">
    <source>
        <dbReference type="SAM" id="Phobius"/>
    </source>
</evidence>
<dbReference type="Proteomes" id="UP000258309">
    <property type="component" value="Unassembled WGS sequence"/>
</dbReference>
<sequence length="168" mass="18830">MQSVKSLEASIAKESAIAKWIIAPLTFLSFLFSLAIIDTQNQAARTASHRGQRPSDSGVGLSLFWRLLYGDTHGPYAYVRSPAERSEGRDAAAAAGKNDGGAEKEGWYFHTKQRKLMKMEVSDAFRIRKRVALGMILVSVVMAWLNWVLLRYVTRLGMRWMSKFMAGV</sequence>
<feature type="transmembrane region" description="Helical" evidence="1">
    <location>
        <begin position="20"/>
        <end position="37"/>
    </location>
</feature>
<comment type="caution">
    <text evidence="2">The sequence shown here is derived from an EMBL/GenBank/DDBJ whole genome shotgun (WGS) entry which is preliminary data.</text>
</comment>
<feature type="non-terminal residue" evidence="2">
    <location>
        <position position="1"/>
    </location>
</feature>
<keyword evidence="1" id="KW-0472">Membrane</keyword>
<evidence type="ECO:0000313" key="2">
    <source>
        <dbReference type="EMBL" id="RFU26173.1"/>
    </source>
</evidence>
<keyword evidence="1" id="KW-0812">Transmembrane</keyword>
<protein>
    <submittedName>
        <fullName evidence="2">Uncharacterized protein</fullName>
    </submittedName>
</protein>
<dbReference type="AlphaFoldDB" id="A0A3E2GZK5"/>
<keyword evidence="3" id="KW-1185">Reference proteome</keyword>
<keyword evidence="1" id="KW-1133">Transmembrane helix</keyword>
<proteinExistence type="predicted"/>
<dbReference type="OMA" id="SARAACH"/>
<reference evidence="2 3" key="1">
    <citation type="submission" date="2018-05" db="EMBL/GenBank/DDBJ databases">
        <title>Draft genome sequence of Scytalidium lignicola DSM 105466, a ubiquitous saprotrophic fungus.</title>
        <authorList>
            <person name="Buettner E."/>
            <person name="Gebauer A.M."/>
            <person name="Hofrichter M."/>
            <person name="Liers C."/>
            <person name="Kellner H."/>
        </authorList>
    </citation>
    <scope>NUCLEOTIDE SEQUENCE [LARGE SCALE GENOMIC DNA]</scope>
    <source>
        <strain evidence="2 3">DSM 105466</strain>
    </source>
</reference>
<feature type="transmembrane region" description="Helical" evidence="1">
    <location>
        <begin position="131"/>
        <end position="153"/>
    </location>
</feature>
<name>A0A3E2GZK5_SCYLI</name>
<dbReference type="EMBL" id="NCSJ02000280">
    <property type="protein sequence ID" value="RFU26173.1"/>
    <property type="molecule type" value="Genomic_DNA"/>
</dbReference>
<feature type="non-terminal residue" evidence="2">
    <location>
        <position position="168"/>
    </location>
</feature>
<dbReference type="OrthoDB" id="4156595at2759"/>
<evidence type="ECO:0000313" key="3">
    <source>
        <dbReference type="Proteomes" id="UP000258309"/>
    </source>
</evidence>